<reference evidence="1 2" key="1">
    <citation type="journal article" date="2016" name="Nat. Commun.">
        <title>Thousands of microbial genomes shed light on interconnected biogeochemical processes in an aquifer system.</title>
        <authorList>
            <person name="Anantharaman K."/>
            <person name="Brown C.T."/>
            <person name="Hug L.A."/>
            <person name="Sharon I."/>
            <person name="Castelle C.J."/>
            <person name="Probst A.J."/>
            <person name="Thomas B.C."/>
            <person name="Singh A."/>
            <person name="Wilkins M.J."/>
            <person name="Karaoz U."/>
            <person name="Brodie E.L."/>
            <person name="Williams K.H."/>
            <person name="Hubbard S.S."/>
            <person name="Banfield J.F."/>
        </authorList>
    </citation>
    <scope>NUCLEOTIDE SEQUENCE [LARGE SCALE GENOMIC DNA]</scope>
</reference>
<dbReference type="AlphaFoldDB" id="A0A1F6AJB6"/>
<gene>
    <name evidence="1" type="ORF">A3A79_04250</name>
</gene>
<comment type="caution">
    <text evidence="1">The sequence shown here is derived from an EMBL/GenBank/DDBJ whole genome shotgun (WGS) entry which is preliminary data.</text>
</comment>
<dbReference type="STRING" id="1798392.A3A79_04250"/>
<sequence>MRGFFVGKTGDCMLDQYQPGLNNPYASREVSRAVLRVADLVPSGSLVTIEGTPLYAGQPWDESHEFGFNGLLALQLSLLRDRGYSPLHIAMVDDYTTDQETDVTTFTRQMRQQPDITHFESYFADEAEARLQHLRDARRTMVLRGELRLMEGSQPRLRVQSGRVSCELLDACFQLTKGTGIHIIIHPTEFVSQQQGMREILSAINGDKLPGIFINIFFKRNVLSRILLTDHHGRTRTI</sequence>
<name>A0A1F6AJB6_9BACT</name>
<proteinExistence type="predicted"/>
<dbReference type="Proteomes" id="UP000178759">
    <property type="component" value="Unassembled WGS sequence"/>
</dbReference>
<accession>A0A1F6AJB6</accession>
<organism evidence="1 2">
    <name type="scientific">Candidatus Gottesmanbacteria bacterium RIFCSPLOWO2_01_FULL_43_11b</name>
    <dbReference type="NCBI Taxonomy" id="1798392"/>
    <lineage>
        <taxon>Bacteria</taxon>
        <taxon>Candidatus Gottesmaniibacteriota</taxon>
    </lineage>
</organism>
<protein>
    <submittedName>
        <fullName evidence="1">Uncharacterized protein</fullName>
    </submittedName>
</protein>
<evidence type="ECO:0000313" key="2">
    <source>
        <dbReference type="Proteomes" id="UP000178759"/>
    </source>
</evidence>
<evidence type="ECO:0000313" key="1">
    <source>
        <dbReference type="EMBL" id="OGG24367.1"/>
    </source>
</evidence>
<dbReference type="EMBL" id="MFJV01000001">
    <property type="protein sequence ID" value="OGG24367.1"/>
    <property type="molecule type" value="Genomic_DNA"/>
</dbReference>